<evidence type="ECO:0000313" key="1">
    <source>
        <dbReference type="EMBL" id="KAK3743066.1"/>
    </source>
</evidence>
<keyword evidence="2" id="KW-1185">Reference proteome</keyword>
<gene>
    <name evidence="1" type="ORF">RRG08_063932</name>
</gene>
<dbReference type="AlphaFoldDB" id="A0AAE1CXG4"/>
<reference evidence="1" key="1">
    <citation type="journal article" date="2023" name="G3 (Bethesda)">
        <title>A reference genome for the long-term kleptoplast-retaining sea slug Elysia crispata morphotype clarki.</title>
        <authorList>
            <person name="Eastman K.E."/>
            <person name="Pendleton A.L."/>
            <person name="Shaikh M.A."/>
            <person name="Suttiyut T."/>
            <person name="Ogas R."/>
            <person name="Tomko P."/>
            <person name="Gavelis G."/>
            <person name="Widhalm J.R."/>
            <person name="Wisecaver J.H."/>
        </authorList>
    </citation>
    <scope>NUCLEOTIDE SEQUENCE</scope>
    <source>
        <strain evidence="1">ECLA1</strain>
    </source>
</reference>
<dbReference type="EMBL" id="JAWDGP010006323">
    <property type="protein sequence ID" value="KAK3743066.1"/>
    <property type="molecule type" value="Genomic_DNA"/>
</dbReference>
<accession>A0AAE1CXG4</accession>
<dbReference type="Proteomes" id="UP001283361">
    <property type="component" value="Unassembled WGS sequence"/>
</dbReference>
<proteinExistence type="predicted"/>
<comment type="caution">
    <text evidence="1">The sequence shown here is derived from an EMBL/GenBank/DDBJ whole genome shotgun (WGS) entry which is preliminary data.</text>
</comment>
<sequence>MYLTNQILPADPPLYSPLFPSAWNIRLNVFLISVWTLQYPSPFTRIPLHPFPPPCNRQQSRASERSTSSCRVMTSQEKMARLTHAAPSASHSIYTAARGEQ</sequence>
<organism evidence="1 2">
    <name type="scientific">Elysia crispata</name>
    <name type="common">lettuce slug</name>
    <dbReference type="NCBI Taxonomy" id="231223"/>
    <lineage>
        <taxon>Eukaryota</taxon>
        <taxon>Metazoa</taxon>
        <taxon>Spiralia</taxon>
        <taxon>Lophotrochozoa</taxon>
        <taxon>Mollusca</taxon>
        <taxon>Gastropoda</taxon>
        <taxon>Heterobranchia</taxon>
        <taxon>Euthyneura</taxon>
        <taxon>Panpulmonata</taxon>
        <taxon>Sacoglossa</taxon>
        <taxon>Placobranchoidea</taxon>
        <taxon>Plakobranchidae</taxon>
        <taxon>Elysia</taxon>
    </lineage>
</organism>
<protein>
    <submittedName>
        <fullName evidence="1">Uncharacterized protein</fullName>
    </submittedName>
</protein>
<name>A0AAE1CXG4_9GAST</name>
<evidence type="ECO:0000313" key="2">
    <source>
        <dbReference type="Proteomes" id="UP001283361"/>
    </source>
</evidence>